<evidence type="ECO:0000256" key="4">
    <source>
        <dbReference type="ARBA" id="ARBA00022525"/>
    </source>
</evidence>
<dbReference type="Proteomes" id="UP000447434">
    <property type="component" value="Chromosome 22"/>
</dbReference>
<evidence type="ECO:0000256" key="6">
    <source>
        <dbReference type="ARBA" id="ARBA00022729"/>
    </source>
</evidence>
<comment type="similarity">
    <text evidence="2 9">Belongs to the phytosulfokine family.</text>
</comment>
<keyword evidence="4 9" id="KW-0964">Secreted</keyword>
<evidence type="ECO:0000256" key="9">
    <source>
        <dbReference type="RuleBase" id="RU368031"/>
    </source>
</evidence>
<feature type="signal peptide" evidence="9">
    <location>
        <begin position="1"/>
        <end position="23"/>
    </location>
</feature>
<dbReference type="Pfam" id="PF06404">
    <property type="entry name" value="PSK"/>
    <property type="match status" value="1"/>
</dbReference>
<comment type="caution">
    <text evidence="10">The sequence shown here is derived from an EMBL/GenBank/DDBJ whole genome shotgun (WGS) entry which is preliminary data.</text>
</comment>
<evidence type="ECO:0000313" key="11">
    <source>
        <dbReference type="Proteomes" id="UP000447434"/>
    </source>
</evidence>
<comment type="function">
    <text evidence="9">Promotes plant cell differentiation, organogenesis and somatic embryogenesis as well as cell proliferation.</text>
</comment>
<reference evidence="11" key="1">
    <citation type="journal article" date="2020" name="Nat. Commun.">
        <title>Genome sequence of the cluster root forming white lupin.</title>
        <authorList>
            <person name="Hufnagel B."/>
            <person name="Marques A."/>
            <person name="Soriano A."/>
            <person name="Marques L."/>
            <person name="Divol F."/>
            <person name="Doumas P."/>
            <person name="Sallet E."/>
            <person name="Mancinotti D."/>
            <person name="Carrere S."/>
            <person name="Marande W."/>
            <person name="Arribat S."/>
            <person name="Keller J."/>
            <person name="Huneau C."/>
            <person name="Blein T."/>
            <person name="Aime D."/>
            <person name="Laguerre M."/>
            <person name="Taylor J."/>
            <person name="Schubert V."/>
            <person name="Nelson M."/>
            <person name="Geu-Flores F."/>
            <person name="Crespi M."/>
            <person name="Gallardo-Guerrero K."/>
            <person name="Delaux P.-M."/>
            <person name="Salse J."/>
            <person name="Berges H."/>
            <person name="Guyot R."/>
            <person name="Gouzy J."/>
            <person name="Peret B."/>
        </authorList>
    </citation>
    <scope>NUCLEOTIDE SEQUENCE [LARGE SCALE GENOMIC DNA]</scope>
    <source>
        <strain evidence="11">cv. Amiga</strain>
    </source>
</reference>
<accession>A0A6A4NPD6</accession>
<sequence length="83" mass="9066">MSKLATLYVFTLALILTFSLMYASNPNLASKLSSLNEGVVTDVAAKDNESCEGLEGINVDDCLVKRTLSAHVDYIYTNDSHIH</sequence>
<dbReference type="PANTHER" id="PTHR33285:SF55">
    <property type="entry name" value="PHYTOSULFOKINES 3"/>
    <property type="match status" value="1"/>
</dbReference>
<dbReference type="GO" id="GO:0008283">
    <property type="term" value="P:cell population proliferation"/>
    <property type="evidence" value="ECO:0007669"/>
    <property type="project" value="UniProtKB-UniRule"/>
</dbReference>
<keyword evidence="3 9" id="KW-0217">Developmental protein</keyword>
<keyword evidence="11" id="KW-1185">Reference proteome</keyword>
<dbReference type="GO" id="GO:0030154">
    <property type="term" value="P:cell differentiation"/>
    <property type="evidence" value="ECO:0007669"/>
    <property type="project" value="UniProtKB-UniRule"/>
</dbReference>
<feature type="chain" id="PRO_5031596789" description="Phytosulfokine" evidence="9">
    <location>
        <begin position="24"/>
        <end position="83"/>
    </location>
</feature>
<evidence type="ECO:0000256" key="3">
    <source>
        <dbReference type="ARBA" id="ARBA00022473"/>
    </source>
</evidence>
<proteinExistence type="inferred from homology"/>
<comment type="PTM">
    <text evidence="9">PSK-alpha is produced by endopeptidase digestion. PSK-beta is produced from PSK-alpha by exopeptidase digestion.</text>
</comment>
<dbReference type="PANTHER" id="PTHR33285">
    <property type="entry name" value="PHYTOSULFOKINES 3"/>
    <property type="match status" value="1"/>
</dbReference>
<dbReference type="OrthoDB" id="1858282at2759"/>
<keyword evidence="6 9" id="KW-0732">Signal</keyword>
<organism evidence="10 11">
    <name type="scientific">Lupinus albus</name>
    <name type="common">White lupine</name>
    <name type="synonym">Lupinus termis</name>
    <dbReference type="NCBI Taxonomy" id="3870"/>
    <lineage>
        <taxon>Eukaryota</taxon>
        <taxon>Viridiplantae</taxon>
        <taxon>Streptophyta</taxon>
        <taxon>Embryophyta</taxon>
        <taxon>Tracheophyta</taxon>
        <taxon>Spermatophyta</taxon>
        <taxon>Magnoliopsida</taxon>
        <taxon>eudicotyledons</taxon>
        <taxon>Gunneridae</taxon>
        <taxon>Pentapetalae</taxon>
        <taxon>rosids</taxon>
        <taxon>fabids</taxon>
        <taxon>Fabales</taxon>
        <taxon>Fabaceae</taxon>
        <taxon>Papilionoideae</taxon>
        <taxon>50 kb inversion clade</taxon>
        <taxon>genistoids sensu lato</taxon>
        <taxon>core genistoids</taxon>
        <taxon>Genisteae</taxon>
        <taxon>Lupinus</taxon>
    </lineage>
</organism>
<evidence type="ECO:0000256" key="8">
    <source>
        <dbReference type="ARBA" id="ARBA00023030"/>
    </source>
</evidence>
<gene>
    <name evidence="10" type="ORF">Lalb_Chr22g0355741</name>
</gene>
<name>A0A6A4NPD6_LUPAL</name>
<protein>
    <recommendedName>
        <fullName evidence="9">Phytosulfokine</fullName>
    </recommendedName>
    <component>
        <recommendedName>
            <fullName evidence="9">Phytosulfokine-alpha</fullName>
            <shortName evidence="9">PSK-alpha</shortName>
            <shortName evidence="9">Phytosulfokine-a</shortName>
        </recommendedName>
    </component>
    <component>
        <recommendedName>
            <fullName evidence="9">Phytosulfokine-beta</fullName>
            <shortName evidence="9">PSK-beta</shortName>
            <shortName evidence="9">Phytosulfokine-b</shortName>
        </recommendedName>
    </component>
</protein>
<evidence type="ECO:0000313" key="10">
    <source>
        <dbReference type="EMBL" id="KAE9588477.1"/>
    </source>
</evidence>
<comment type="subcellular location">
    <subcellularLocation>
        <location evidence="1 9">Secreted</location>
    </subcellularLocation>
</comment>
<dbReference type="GO" id="GO:0005576">
    <property type="term" value="C:extracellular region"/>
    <property type="evidence" value="ECO:0007669"/>
    <property type="project" value="UniProtKB-SubCell"/>
</dbReference>
<keyword evidence="7 9" id="KW-0221">Differentiation</keyword>
<comment type="PTM">
    <text evidence="9">Sulfation is important for activity and for the binding to a putative membrane receptor.</text>
</comment>
<evidence type="ECO:0000256" key="5">
    <source>
        <dbReference type="ARBA" id="ARBA00022641"/>
    </source>
</evidence>
<dbReference type="GO" id="GO:0008083">
    <property type="term" value="F:growth factor activity"/>
    <property type="evidence" value="ECO:0007669"/>
    <property type="project" value="UniProtKB-UniRule"/>
</dbReference>
<evidence type="ECO:0000256" key="1">
    <source>
        <dbReference type="ARBA" id="ARBA00004613"/>
    </source>
</evidence>
<keyword evidence="5 9" id="KW-0765">Sulfation</keyword>
<keyword evidence="8 9" id="KW-0339">Growth factor</keyword>
<evidence type="ECO:0000256" key="7">
    <source>
        <dbReference type="ARBA" id="ARBA00022782"/>
    </source>
</evidence>
<dbReference type="EMBL" id="WOCE01000022">
    <property type="protein sequence ID" value="KAE9588477.1"/>
    <property type="molecule type" value="Genomic_DNA"/>
</dbReference>
<dbReference type="AlphaFoldDB" id="A0A6A4NPD6"/>
<evidence type="ECO:0000256" key="2">
    <source>
        <dbReference type="ARBA" id="ARBA00010781"/>
    </source>
</evidence>
<dbReference type="InterPro" id="IPR009438">
    <property type="entry name" value="Phytosulfokine"/>
</dbReference>